<dbReference type="Proteomes" id="UP000306635">
    <property type="component" value="Unassembled WGS sequence"/>
</dbReference>
<organism evidence="1 2">
    <name type="scientific">Pseudomonas nicosulfuronedens</name>
    <dbReference type="NCBI Taxonomy" id="2571105"/>
    <lineage>
        <taxon>Bacteria</taxon>
        <taxon>Pseudomonadati</taxon>
        <taxon>Pseudomonadota</taxon>
        <taxon>Gammaproteobacteria</taxon>
        <taxon>Pseudomonadales</taxon>
        <taxon>Pseudomonadaceae</taxon>
        <taxon>Pseudomonas</taxon>
    </lineage>
</organism>
<name>A0A5R9QVL3_9PSED</name>
<protein>
    <recommendedName>
        <fullName evidence="3">DUF3077 domain-containing protein</fullName>
    </recommendedName>
</protein>
<reference evidence="1 2" key="1">
    <citation type="submission" date="2019-04" db="EMBL/GenBank/DDBJ databases">
        <authorList>
            <person name="Li M."/>
        </authorList>
    </citation>
    <scope>NUCLEOTIDE SEQUENCE [LARGE SCALE GENOMIC DNA]</scope>
    <source>
        <strain evidence="1 2">LAM1902</strain>
    </source>
</reference>
<keyword evidence="2" id="KW-1185">Reference proteome</keyword>
<accession>A0A5R9QVL3</accession>
<gene>
    <name evidence="1" type="ORF">FAS41_21225</name>
</gene>
<sequence>MADANHTPPAHPATHGFIPLATASQHCYISRDATLYLNTNAPTDALYEAAIDRLSAVIDLLSVLERIDQDDAPISNVFLISRALLLLASDAQSLYQADFEKKHRRA</sequence>
<dbReference type="RefSeq" id="WP_138525400.1">
    <property type="nucleotide sequence ID" value="NZ_JAOCBK010000003.1"/>
</dbReference>
<dbReference type="EMBL" id="SWDV01000029">
    <property type="protein sequence ID" value="TLX73399.1"/>
    <property type="molecule type" value="Genomic_DNA"/>
</dbReference>
<dbReference type="AlphaFoldDB" id="A0A5R9QVL3"/>
<evidence type="ECO:0000313" key="1">
    <source>
        <dbReference type="EMBL" id="TLX73399.1"/>
    </source>
</evidence>
<proteinExistence type="predicted"/>
<dbReference type="OrthoDB" id="9965147at2"/>
<comment type="caution">
    <text evidence="1">The sequence shown here is derived from an EMBL/GenBank/DDBJ whole genome shotgun (WGS) entry which is preliminary data.</text>
</comment>
<evidence type="ECO:0008006" key="3">
    <source>
        <dbReference type="Google" id="ProtNLM"/>
    </source>
</evidence>
<evidence type="ECO:0000313" key="2">
    <source>
        <dbReference type="Proteomes" id="UP000306635"/>
    </source>
</evidence>